<organism evidence="1 2">
    <name type="scientific">Cupriavidus metallidurans</name>
    <dbReference type="NCBI Taxonomy" id="119219"/>
    <lineage>
        <taxon>Bacteria</taxon>
        <taxon>Pseudomonadati</taxon>
        <taxon>Pseudomonadota</taxon>
        <taxon>Betaproteobacteria</taxon>
        <taxon>Burkholderiales</taxon>
        <taxon>Burkholderiaceae</taxon>
        <taxon>Cupriavidus</taxon>
    </lineage>
</organism>
<accession>A0A482IFH1</accession>
<dbReference type="InterPro" id="IPR025562">
    <property type="entry name" value="Tae4"/>
</dbReference>
<evidence type="ECO:0000313" key="1">
    <source>
        <dbReference type="EMBL" id="QBP08285.1"/>
    </source>
</evidence>
<dbReference type="Pfam" id="PF14113">
    <property type="entry name" value="Tae4"/>
    <property type="match status" value="1"/>
</dbReference>
<evidence type="ECO:0008006" key="3">
    <source>
        <dbReference type="Google" id="ProtNLM"/>
    </source>
</evidence>
<dbReference type="AlphaFoldDB" id="A0A482IFH1"/>
<dbReference type="RefSeq" id="WP_017511253.1">
    <property type="nucleotide sequence ID" value="NZ_CP037900.1"/>
</dbReference>
<dbReference type="Gene3D" id="4.10.280.80">
    <property type="match status" value="1"/>
</dbReference>
<dbReference type="Gene3D" id="3.90.1720.80">
    <property type="match status" value="1"/>
</dbReference>
<dbReference type="Proteomes" id="UP000253772">
    <property type="component" value="Chromosome c1"/>
</dbReference>
<protein>
    <recommendedName>
        <fullName evidence="3">Type VI secretion system (T6SS), amidase effector protein 4</fullName>
    </recommendedName>
</protein>
<name>A0A482IFH1_9BURK</name>
<dbReference type="OrthoDB" id="1262040at2"/>
<reference evidence="1 2" key="1">
    <citation type="submission" date="2019-03" db="EMBL/GenBank/DDBJ databases">
        <title>Comparative insights into the high quality Complete genome sequence of highly metal resistant Cupriavidus metallidurans strain BS1 isolated from a gold-copper mine.</title>
        <authorList>
            <person name="Mazhar H.S."/>
            <person name="Rensing C."/>
        </authorList>
    </citation>
    <scope>NUCLEOTIDE SEQUENCE [LARGE SCALE GENOMIC DNA]</scope>
    <source>
        <strain evidence="1 2">BS1</strain>
    </source>
</reference>
<proteinExistence type="predicted"/>
<evidence type="ECO:0000313" key="2">
    <source>
        <dbReference type="Proteomes" id="UP000253772"/>
    </source>
</evidence>
<sequence>MSEITRHNVPATGRFKVRTTRLPNSQVCLNVEPITFRELWKNYVGGSPHLNQNYKNQCAIRLSVTLHRVGVSMKSFSQKYVPKMPGKKTLGRDLLDGKPVALRAYEMATWLKQERPFCGLPAEPRNITGENWEAKVRGRTGIIYFYGYWRQDGDSDGTLTGGHIDLWNGARLTISSISGAFSTLGRWAGYPSMLSDRSFGYSNLADSSEILFWEVK</sequence>
<gene>
    <name evidence="1" type="ORF">DDF84_000305</name>
</gene>
<dbReference type="EMBL" id="CP037900">
    <property type="protein sequence ID" value="QBP08285.1"/>
    <property type="molecule type" value="Genomic_DNA"/>
</dbReference>